<dbReference type="Proteomes" id="UP001520654">
    <property type="component" value="Unassembled WGS sequence"/>
</dbReference>
<name>A0ABS8E1X2_9ACTN</name>
<protein>
    <submittedName>
        <fullName evidence="2">DUF4255 domain-containing protein</fullName>
    </submittedName>
</protein>
<evidence type="ECO:0000259" key="1">
    <source>
        <dbReference type="Pfam" id="PF14065"/>
    </source>
</evidence>
<reference evidence="2 3" key="1">
    <citation type="submission" date="2021-08" db="EMBL/GenBank/DDBJ databases">
        <title>Genomic Architecture of Streptomyces flavotricini NGL1 and Streptomyces erythrochromogenes HMS4 With Differential Plant Beneficial attributes and laccase production capabilities.</title>
        <authorList>
            <person name="Salwan R."/>
            <person name="Kaur R."/>
            <person name="Sharma V."/>
        </authorList>
    </citation>
    <scope>NUCLEOTIDE SEQUENCE [LARGE SCALE GENOMIC DNA]</scope>
    <source>
        <strain evidence="2 3">NGL1</strain>
    </source>
</reference>
<dbReference type="RefSeq" id="WP_229335755.1">
    <property type="nucleotide sequence ID" value="NZ_JAINUL010000001.1"/>
</dbReference>
<proteinExistence type="predicted"/>
<dbReference type="InterPro" id="IPR025351">
    <property type="entry name" value="Pvc16_N"/>
</dbReference>
<feature type="domain" description="Pvc16 N-terminal" evidence="1">
    <location>
        <begin position="10"/>
        <end position="185"/>
    </location>
</feature>
<sequence length="218" mass="22935">MAGYRALAAVGRSVVTLLNRRFAEEIPAGRRPEAVLAGPVDFDKVDTPGSVIRNPAVSVYCYRLSIDRETRPALAAMAAQDGLPRLPLRMHLMIAAWDRFVEAELEWLGLAARILESEGVFTGPLLHPSGDWIAGDSVQIVPDELAMDSMSEAFQAMTTDYRLCLPYVARVVRIDGPAGPAAGEVTVVTAGSSAGASAGLSAGLSAGPSAGPPPEPLR</sequence>
<organism evidence="2 3">
    <name type="scientific">Streptomyces flavotricini</name>
    <dbReference type="NCBI Taxonomy" id="66888"/>
    <lineage>
        <taxon>Bacteria</taxon>
        <taxon>Bacillati</taxon>
        <taxon>Actinomycetota</taxon>
        <taxon>Actinomycetes</taxon>
        <taxon>Kitasatosporales</taxon>
        <taxon>Streptomycetaceae</taxon>
        <taxon>Streptomyces</taxon>
    </lineage>
</organism>
<dbReference type="Pfam" id="PF14065">
    <property type="entry name" value="Pvc16_N"/>
    <property type="match status" value="1"/>
</dbReference>
<evidence type="ECO:0000313" key="2">
    <source>
        <dbReference type="EMBL" id="MCC0095080.1"/>
    </source>
</evidence>
<gene>
    <name evidence="2" type="ORF">K7B10_09845</name>
</gene>
<keyword evidence="3" id="KW-1185">Reference proteome</keyword>
<evidence type="ECO:0000313" key="3">
    <source>
        <dbReference type="Proteomes" id="UP001520654"/>
    </source>
</evidence>
<comment type="caution">
    <text evidence="2">The sequence shown here is derived from an EMBL/GenBank/DDBJ whole genome shotgun (WGS) entry which is preliminary data.</text>
</comment>
<accession>A0ABS8E1X2</accession>
<dbReference type="EMBL" id="JAINUL010000001">
    <property type="protein sequence ID" value="MCC0095080.1"/>
    <property type="molecule type" value="Genomic_DNA"/>
</dbReference>